<gene>
    <name evidence="1" type="ORF">ANBU17_18080</name>
</gene>
<evidence type="ECO:0000313" key="2">
    <source>
        <dbReference type="Proteomes" id="UP000613208"/>
    </source>
</evidence>
<comment type="caution">
    <text evidence="1">The sequence shown here is derived from an EMBL/GenBank/DDBJ whole genome shotgun (WGS) entry which is preliminary data.</text>
</comment>
<evidence type="ECO:0000313" key="1">
    <source>
        <dbReference type="EMBL" id="GFO85461.1"/>
    </source>
</evidence>
<name>A0A916VD88_9FIRM</name>
<keyword evidence="2" id="KW-1185">Reference proteome</keyword>
<reference evidence="1" key="1">
    <citation type="submission" date="2020-06" db="EMBL/GenBank/DDBJ databases">
        <title>Characterization of fructooligosaccharide metabolism and fructooligosaccharide-degrading enzymes in human commensal butyrate producers.</title>
        <authorList>
            <person name="Tanno H."/>
            <person name="Fujii T."/>
            <person name="Hirano K."/>
            <person name="Maeno S."/>
            <person name="Tonozuka T."/>
            <person name="Sakamoto M."/>
            <person name="Ohkuma M."/>
            <person name="Tochio T."/>
            <person name="Endo A."/>
        </authorList>
    </citation>
    <scope>NUCLEOTIDE SEQUENCE</scope>
    <source>
        <strain evidence="1">JCM 17466</strain>
    </source>
</reference>
<sequence length="87" mass="10453">MENNEKFLANKAKENYVYCIQYITIEYLKKSENTFNLTNKSEIDIIKPSKERQLNKERNSLKCSRKFEKNFLNRQSVDVLIGRMRLT</sequence>
<protein>
    <submittedName>
        <fullName evidence="1">Uncharacterized protein</fullName>
    </submittedName>
</protein>
<accession>A0A916VD88</accession>
<organism evidence="1 2">
    <name type="scientific">Anaerostipes butyraticus</name>
    <dbReference type="NCBI Taxonomy" id="645466"/>
    <lineage>
        <taxon>Bacteria</taxon>
        <taxon>Bacillati</taxon>
        <taxon>Bacillota</taxon>
        <taxon>Clostridia</taxon>
        <taxon>Lachnospirales</taxon>
        <taxon>Lachnospiraceae</taxon>
        <taxon>Anaerostipes</taxon>
    </lineage>
</organism>
<dbReference type="AlphaFoldDB" id="A0A916VD88"/>
<dbReference type="Proteomes" id="UP000613208">
    <property type="component" value="Unassembled WGS sequence"/>
</dbReference>
<dbReference type="EMBL" id="BLYI01000042">
    <property type="protein sequence ID" value="GFO85461.1"/>
    <property type="molecule type" value="Genomic_DNA"/>
</dbReference>
<proteinExistence type="predicted"/>